<reference evidence="3" key="1">
    <citation type="submission" date="2021-10" db="EMBL/GenBank/DDBJ databases">
        <title>Tamlana sargassums sp. nov., and Tamlana laminarinivorans sp. nov., two new bacteria isolated from the brown alga.</title>
        <authorList>
            <person name="Li J."/>
        </authorList>
    </citation>
    <scope>NUCLEOTIDE SEQUENCE</scope>
    <source>
        <strain evidence="3">PT2-4</strain>
    </source>
</reference>
<dbReference type="SUPFAM" id="SSF54909">
    <property type="entry name" value="Dimeric alpha+beta barrel"/>
    <property type="match status" value="1"/>
</dbReference>
<dbReference type="Pfam" id="PF03795">
    <property type="entry name" value="YCII"/>
    <property type="match status" value="1"/>
</dbReference>
<gene>
    <name evidence="3" type="ORF">LG649_14850</name>
</gene>
<dbReference type="InterPro" id="IPR011008">
    <property type="entry name" value="Dimeric_a/b-barrel"/>
</dbReference>
<dbReference type="RefSeq" id="WP_226544608.1">
    <property type="nucleotide sequence ID" value="NZ_JAJAPW010000009.1"/>
</dbReference>
<dbReference type="EMBL" id="JAJAPW010000009">
    <property type="protein sequence ID" value="MCB4800128.1"/>
    <property type="molecule type" value="Genomic_DNA"/>
</dbReference>
<keyword evidence="4" id="KW-1185">Reference proteome</keyword>
<evidence type="ECO:0000256" key="1">
    <source>
        <dbReference type="ARBA" id="ARBA00007689"/>
    </source>
</evidence>
<name>A0A9X1L2U0_9FLAO</name>
<accession>A0A9X1L2U0</accession>
<proteinExistence type="inferred from homology"/>
<evidence type="ECO:0000313" key="4">
    <source>
        <dbReference type="Proteomes" id="UP001139199"/>
    </source>
</evidence>
<comment type="similarity">
    <text evidence="1">Belongs to the YciI family.</text>
</comment>
<evidence type="ECO:0000313" key="3">
    <source>
        <dbReference type="EMBL" id="MCB4800128.1"/>
    </source>
</evidence>
<evidence type="ECO:0000259" key="2">
    <source>
        <dbReference type="Pfam" id="PF03795"/>
    </source>
</evidence>
<organism evidence="3 4">
    <name type="scientific">Neotamlana laminarinivorans</name>
    <dbReference type="NCBI Taxonomy" id="2883124"/>
    <lineage>
        <taxon>Bacteria</taxon>
        <taxon>Pseudomonadati</taxon>
        <taxon>Bacteroidota</taxon>
        <taxon>Flavobacteriia</taxon>
        <taxon>Flavobacteriales</taxon>
        <taxon>Flavobacteriaceae</taxon>
        <taxon>Neotamlana</taxon>
    </lineage>
</organism>
<dbReference type="Proteomes" id="UP001139199">
    <property type="component" value="Unassembled WGS sequence"/>
</dbReference>
<sequence>MKNEQIFMMIFRFTPNFEYQPTKEEQAQMHEQWGSFIGNIAIQEKLISTHQLGFEGMQINTDLSISEGILISENKTLGGNMVVKANSLEEATTMAKDCPILKMGGTVEVRSIIPMEN</sequence>
<protein>
    <submittedName>
        <fullName evidence="3">YciI family protein</fullName>
    </submittedName>
</protein>
<dbReference type="AlphaFoldDB" id="A0A9X1L2U0"/>
<comment type="caution">
    <text evidence="3">The sequence shown here is derived from an EMBL/GenBank/DDBJ whole genome shotgun (WGS) entry which is preliminary data.</text>
</comment>
<dbReference type="Gene3D" id="3.30.70.1060">
    <property type="entry name" value="Dimeric alpha+beta barrel"/>
    <property type="match status" value="1"/>
</dbReference>
<dbReference type="InterPro" id="IPR005545">
    <property type="entry name" value="YCII"/>
</dbReference>
<feature type="domain" description="YCII-related" evidence="2">
    <location>
        <begin position="68"/>
        <end position="115"/>
    </location>
</feature>